<keyword evidence="2" id="KW-1185">Reference proteome</keyword>
<dbReference type="EMBL" id="UHFN01000007">
    <property type="protein sequence ID" value="SUN62682.1"/>
    <property type="molecule type" value="Genomic_DNA"/>
</dbReference>
<dbReference type="AlphaFoldDB" id="A0A380KC66"/>
<protein>
    <submittedName>
        <fullName evidence="1">Uncharacterized protein</fullName>
    </submittedName>
</protein>
<evidence type="ECO:0000313" key="1">
    <source>
        <dbReference type="EMBL" id="SUN62682.1"/>
    </source>
</evidence>
<dbReference type="Proteomes" id="UP000254924">
    <property type="component" value="Unassembled WGS sequence"/>
</dbReference>
<evidence type="ECO:0000313" key="2">
    <source>
        <dbReference type="Proteomes" id="UP000254924"/>
    </source>
</evidence>
<gene>
    <name evidence="1" type="ORF">NCTC12224_02019</name>
</gene>
<accession>A0A380KC66</accession>
<sequence length="33" mass="3969">MNEKIYQIFKGIIDNDLLEDIKTNPELYLDKKL</sequence>
<proteinExistence type="predicted"/>
<reference evidence="1 2" key="1">
    <citation type="submission" date="2018-06" db="EMBL/GenBank/DDBJ databases">
        <authorList>
            <consortium name="Pathogen Informatics"/>
            <person name="Doyle S."/>
        </authorList>
    </citation>
    <scope>NUCLEOTIDE SEQUENCE [LARGE SCALE GENOMIC DNA]</scope>
    <source>
        <strain evidence="1 2">NCTC12224</strain>
    </source>
</reference>
<organism evidence="1 2">
    <name type="scientific">Streptococcus hyointestinalis</name>
    <dbReference type="NCBI Taxonomy" id="1337"/>
    <lineage>
        <taxon>Bacteria</taxon>
        <taxon>Bacillati</taxon>
        <taxon>Bacillota</taxon>
        <taxon>Bacilli</taxon>
        <taxon>Lactobacillales</taxon>
        <taxon>Streptococcaceae</taxon>
        <taxon>Streptococcus</taxon>
    </lineage>
</organism>
<name>A0A380KC66_9STRE</name>